<organism evidence="2 3">
    <name type="scientific">Vulcanimicrobium alpinum</name>
    <dbReference type="NCBI Taxonomy" id="3016050"/>
    <lineage>
        <taxon>Bacteria</taxon>
        <taxon>Bacillati</taxon>
        <taxon>Vulcanimicrobiota</taxon>
        <taxon>Vulcanimicrobiia</taxon>
        <taxon>Vulcanimicrobiales</taxon>
        <taxon>Vulcanimicrobiaceae</taxon>
        <taxon>Vulcanimicrobium</taxon>
    </lineage>
</organism>
<dbReference type="KEGG" id="vab:WPS_22880"/>
<reference evidence="2 3" key="1">
    <citation type="journal article" date="2022" name="ISME Commun">
        <title>Vulcanimicrobium alpinus gen. nov. sp. nov., the first cultivated representative of the candidate phylum 'Eremiobacterota', is a metabolically versatile aerobic anoxygenic phototroph.</title>
        <authorList>
            <person name="Yabe S."/>
            <person name="Muto K."/>
            <person name="Abe K."/>
            <person name="Yokota A."/>
            <person name="Staudigel H."/>
            <person name="Tebo B.M."/>
        </authorList>
    </citation>
    <scope>NUCLEOTIDE SEQUENCE [LARGE SCALE GENOMIC DNA]</scope>
    <source>
        <strain evidence="2 3">WC8-2</strain>
    </source>
</reference>
<dbReference type="EMBL" id="AP025523">
    <property type="protein sequence ID" value="BDE07012.1"/>
    <property type="molecule type" value="Genomic_DNA"/>
</dbReference>
<evidence type="ECO:0000313" key="2">
    <source>
        <dbReference type="EMBL" id="BDE07012.1"/>
    </source>
</evidence>
<accession>A0AAN1XZD7</accession>
<evidence type="ECO:0000256" key="1">
    <source>
        <dbReference type="SAM" id="Phobius"/>
    </source>
</evidence>
<keyword evidence="3" id="KW-1185">Reference proteome</keyword>
<keyword evidence="1" id="KW-0812">Transmembrane</keyword>
<protein>
    <recommendedName>
        <fullName evidence="4">Flp family type IVb pilin</fullName>
    </recommendedName>
</protein>
<proteinExistence type="predicted"/>
<sequence>MLRTINSVLVDDAGQGLAEYGLILGLIAVVCIAAVVFLSGKIQGILSNVGSSI</sequence>
<keyword evidence="1" id="KW-1133">Transmembrane helix</keyword>
<evidence type="ECO:0008006" key="4">
    <source>
        <dbReference type="Google" id="ProtNLM"/>
    </source>
</evidence>
<dbReference type="AlphaFoldDB" id="A0AAN1XZD7"/>
<gene>
    <name evidence="2" type="ORF">WPS_22880</name>
</gene>
<evidence type="ECO:0000313" key="3">
    <source>
        <dbReference type="Proteomes" id="UP001317532"/>
    </source>
</evidence>
<keyword evidence="1" id="KW-0472">Membrane</keyword>
<dbReference type="RefSeq" id="WP_317994630.1">
    <property type="nucleotide sequence ID" value="NZ_AP025523.1"/>
</dbReference>
<feature type="transmembrane region" description="Helical" evidence="1">
    <location>
        <begin position="20"/>
        <end position="38"/>
    </location>
</feature>
<dbReference type="Proteomes" id="UP001317532">
    <property type="component" value="Chromosome"/>
</dbReference>
<name>A0AAN1XZD7_UNVUL</name>